<gene>
    <name evidence="2" type="ORF">L596_030552</name>
</gene>
<name>A0A4U5LPS5_STECR</name>
<dbReference type="AlphaFoldDB" id="A0A4U5LPS5"/>
<reference evidence="2 3" key="1">
    <citation type="journal article" date="2015" name="Genome Biol.">
        <title>Comparative genomics of Steinernema reveals deeply conserved gene regulatory networks.</title>
        <authorList>
            <person name="Dillman A.R."/>
            <person name="Macchietto M."/>
            <person name="Porter C.F."/>
            <person name="Rogers A."/>
            <person name="Williams B."/>
            <person name="Antoshechkin I."/>
            <person name="Lee M.M."/>
            <person name="Goodwin Z."/>
            <person name="Lu X."/>
            <person name="Lewis E.E."/>
            <person name="Goodrich-Blair H."/>
            <person name="Stock S.P."/>
            <person name="Adams B.J."/>
            <person name="Sternberg P.W."/>
            <person name="Mortazavi A."/>
        </authorList>
    </citation>
    <scope>NUCLEOTIDE SEQUENCE [LARGE SCALE GENOMIC DNA]</scope>
    <source>
        <strain evidence="2 3">ALL</strain>
    </source>
</reference>
<feature type="region of interest" description="Disordered" evidence="1">
    <location>
        <begin position="1"/>
        <end position="46"/>
    </location>
</feature>
<proteinExistence type="predicted"/>
<evidence type="ECO:0000313" key="3">
    <source>
        <dbReference type="Proteomes" id="UP000298663"/>
    </source>
</evidence>
<keyword evidence="3" id="KW-1185">Reference proteome</keyword>
<organism evidence="2 3">
    <name type="scientific">Steinernema carpocapsae</name>
    <name type="common">Entomopathogenic nematode</name>
    <dbReference type="NCBI Taxonomy" id="34508"/>
    <lineage>
        <taxon>Eukaryota</taxon>
        <taxon>Metazoa</taxon>
        <taxon>Ecdysozoa</taxon>
        <taxon>Nematoda</taxon>
        <taxon>Chromadorea</taxon>
        <taxon>Rhabditida</taxon>
        <taxon>Tylenchina</taxon>
        <taxon>Panagrolaimomorpha</taxon>
        <taxon>Strongyloidoidea</taxon>
        <taxon>Steinernematidae</taxon>
        <taxon>Steinernema</taxon>
    </lineage>
</organism>
<evidence type="ECO:0000313" key="2">
    <source>
        <dbReference type="EMBL" id="TKR57909.1"/>
    </source>
</evidence>
<dbReference type="OrthoDB" id="10629379at2759"/>
<sequence>MSIQRGRPRIPDGDPNDPNKGNTEILRQRQRARMRREKEREQRAKSAKMIVELEQTKSYLETARWKLRAMTEEKERVEFERACDKVIIHDLQKNLEMLRNEISDLKFRHNEPDGMYYEQKIFEQKVFTQM</sequence>
<evidence type="ECO:0000256" key="1">
    <source>
        <dbReference type="SAM" id="MobiDB-lite"/>
    </source>
</evidence>
<reference evidence="2 3" key="2">
    <citation type="journal article" date="2019" name="G3 (Bethesda)">
        <title>Hybrid Assembly of the Genome of the Entomopathogenic Nematode Steinernema carpocapsae Identifies the X-Chromosome.</title>
        <authorList>
            <person name="Serra L."/>
            <person name="Macchietto M."/>
            <person name="Macias-Munoz A."/>
            <person name="McGill C.J."/>
            <person name="Rodriguez I.M."/>
            <person name="Rodriguez B."/>
            <person name="Murad R."/>
            <person name="Mortazavi A."/>
        </authorList>
    </citation>
    <scope>NUCLEOTIDE SEQUENCE [LARGE SCALE GENOMIC DNA]</scope>
    <source>
        <strain evidence="2 3">ALL</strain>
    </source>
</reference>
<dbReference type="EMBL" id="AZBU02000014">
    <property type="protein sequence ID" value="TKR57909.1"/>
    <property type="molecule type" value="Genomic_DNA"/>
</dbReference>
<accession>A0A4U5LPS5</accession>
<dbReference type="Proteomes" id="UP000298663">
    <property type="component" value="Unassembled WGS sequence"/>
</dbReference>
<protein>
    <submittedName>
        <fullName evidence="2">Uncharacterized protein</fullName>
    </submittedName>
</protein>
<comment type="caution">
    <text evidence="2">The sequence shown here is derived from an EMBL/GenBank/DDBJ whole genome shotgun (WGS) entry which is preliminary data.</text>
</comment>